<dbReference type="Proteomes" id="UP000807306">
    <property type="component" value="Unassembled WGS sequence"/>
</dbReference>
<evidence type="ECO:0000313" key="1">
    <source>
        <dbReference type="EMBL" id="KAF9525704.1"/>
    </source>
</evidence>
<organism evidence="1 2">
    <name type="scientific">Crepidotus variabilis</name>
    <dbReference type="NCBI Taxonomy" id="179855"/>
    <lineage>
        <taxon>Eukaryota</taxon>
        <taxon>Fungi</taxon>
        <taxon>Dikarya</taxon>
        <taxon>Basidiomycota</taxon>
        <taxon>Agaricomycotina</taxon>
        <taxon>Agaricomycetes</taxon>
        <taxon>Agaricomycetidae</taxon>
        <taxon>Agaricales</taxon>
        <taxon>Agaricineae</taxon>
        <taxon>Crepidotaceae</taxon>
        <taxon>Crepidotus</taxon>
    </lineage>
</organism>
<comment type="caution">
    <text evidence="1">The sequence shown here is derived from an EMBL/GenBank/DDBJ whole genome shotgun (WGS) entry which is preliminary data.</text>
</comment>
<dbReference type="EMBL" id="MU157880">
    <property type="protein sequence ID" value="KAF9525704.1"/>
    <property type="molecule type" value="Genomic_DNA"/>
</dbReference>
<name>A0A9P6EAX9_9AGAR</name>
<sequence length="346" mass="39139">MATRWSSQAKPSTITVTVEELLKNATVSYKAYLAVSGDLDEKRHALRRAINDYDQAYSLVIQSPHKLRVTIAINYAAALDEQFKVPGERAGRNAIEVLSQTVDDTQFRTPKSPLYPNLLDNLGQLYLNKYLEEKDGDALKSAREIFESNRVALHKTKGLLYNRALLGLATFTCLRWESGSWPKRSYTMIDELRDAIGMMKLVLQDRNAELQLACLEQLAIAHDFCYRQASSSIKFNKPAPRNSPDLADLNKAVEYNSAALQHAPDEAAAAPILVNLARQLFERHFKERSSDTFDLYEILERVRDAEECIGQLGYSSSLRALRDELIQLKDNIADYQRDKHASISPN</sequence>
<dbReference type="AlphaFoldDB" id="A0A9P6EAX9"/>
<keyword evidence="2" id="KW-1185">Reference proteome</keyword>
<evidence type="ECO:0000313" key="2">
    <source>
        <dbReference type="Proteomes" id="UP000807306"/>
    </source>
</evidence>
<reference evidence="1" key="1">
    <citation type="submission" date="2020-11" db="EMBL/GenBank/DDBJ databases">
        <authorList>
            <consortium name="DOE Joint Genome Institute"/>
            <person name="Ahrendt S."/>
            <person name="Riley R."/>
            <person name="Andreopoulos W."/>
            <person name="Labutti K."/>
            <person name="Pangilinan J."/>
            <person name="Ruiz-Duenas F.J."/>
            <person name="Barrasa J.M."/>
            <person name="Sanchez-Garcia M."/>
            <person name="Camarero S."/>
            <person name="Miyauchi S."/>
            <person name="Serrano A."/>
            <person name="Linde D."/>
            <person name="Babiker R."/>
            <person name="Drula E."/>
            <person name="Ayuso-Fernandez I."/>
            <person name="Pacheco R."/>
            <person name="Padilla G."/>
            <person name="Ferreira P."/>
            <person name="Barriuso J."/>
            <person name="Kellner H."/>
            <person name="Castanera R."/>
            <person name="Alfaro M."/>
            <person name="Ramirez L."/>
            <person name="Pisabarro A.G."/>
            <person name="Kuo A."/>
            <person name="Tritt A."/>
            <person name="Lipzen A."/>
            <person name="He G."/>
            <person name="Yan M."/>
            <person name="Ng V."/>
            <person name="Cullen D."/>
            <person name="Martin F."/>
            <person name="Rosso M.-N."/>
            <person name="Henrissat B."/>
            <person name="Hibbett D."/>
            <person name="Martinez A.T."/>
            <person name="Grigoriev I.V."/>
        </authorList>
    </citation>
    <scope>NUCLEOTIDE SEQUENCE</scope>
    <source>
        <strain evidence="1">CBS 506.95</strain>
    </source>
</reference>
<protein>
    <submittedName>
        <fullName evidence="1">Uncharacterized protein</fullName>
    </submittedName>
</protein>
<proteinExistence type="predicted"/>
<accession>A0A9P6EAX9</accession>
<gene>
    <name evidence="1" type="ORF">CPB83DRAFT_515752</name>
</gene>